<dbReference type="NCBIfam" id="NF038091">
    <property type="entry name" value="T4SS_VirB10"/>
    <property type="match status" value="1"/>
</dbReference>
<gene>
    <name evidence="7" type="primary">virB10</name>
    <name evidence="7" type="ORF">KCG56_01920</name>
</gene>
<evidence type="ECO:0000256" key="3">
    <source>
        <dbReference type="ARBA" id="ARBA00022475"/>
    </source>
</evidence>
<proteinExistence type="inferred from homology"/>
<dbReference type="InterPro" id="IPR047695">
    <property type="entry name" value="T4SS_VirB10/PtlG"/>
</dbReference>
<dbReference type="CDD" id="cd16429">
    <property type="entry name" value="VirB10"/>
    <property type="match status" value="1"/>
</dbReference>
<comment type="subcellular location">
    <subcellularLocation>
        <location evidence="1">Cell membrane</location>
        <topology evidence="1">Single-pass membrane protein</topology>
    </subcellularLocation>
</comment>
<dbReference type="InterPro" id="IPR042217">
    <property type="entry name" value="T4SS_VirB10/TrbI"/>
</dbReference>
<dbReference type="Gene3D" id="2.40.128.260">
    <property type="entry name" value="Type IV secretion system, VirB10/TraB/TrbI"/>
    <property type="match status" value="2"/>
</dbReference>
<dbReference type="Pfam" id="PF03743">
    <property type="entry name" value="TrbI"/>
    <property type="match status" value="1"/>
</dbReference>
<evidence type="ECO:0000313" key="7">
    <source>
        <dbReference type="EMBL" id="UTG72927.1"/>
    </source>
</evidence>
<dbReference type="Proteomes" id="UP001057305">
    <property type="component" value="Chromosome"/>
</dbReference>
<comment type="similarity">
    <text evidence="2">Belongs to the TrbI/VirB10 family.</text>
</comment>
<keyword evidence="6" id="KW-0472">Membrane</keyword>
<name>A0A9X9I0B9_NEISU</name>
<dbReference type="AlphaFoldDB" id="A0A9X9I0B9"/>
<dbReference type="EMBL" id="CP073116">
    <property type="protein sequence ID" value="UTG72927.1"/>
    <property type="molecule type" value="Genomic_DNA"/>
</dbReference>
<evidence type="ECO:0000256" key="6">
    <source>
        <dbReference type="ARBA" id="ARBA00023136"/>
    </source>
</evidence>
<dbReference type="InterPro" id="IPR005498">
    <property type="entry name" value="T4SS_VirB10/TraB/TrbI"/>
</dbReference>
<evidence type="ECO:0000256" key="2">
    <source>
        <dbReference type="ARBA" id="ARBA00010265"/>
    </source>
</evidence>
<keyword evidence="4" id="KW-0812">Transmembrane</keyword>
<organism evidence="7 8">
    <name type="scientific">Neisseria subflava</name>
    <dbReference type="NCBI Taxonomy" id="28449"/>
    <lineage>
        <taxon>Bacteria</taxon>
        <taxon>Pseudomonadati</taxon>
        <taxon>Pseudomonadota</taxon>
        <taxon>Betaproteobacteria</taxon>
        <taxon>Neisseriales</taxon>
        <taxon>Neisseriaceae</taxon>
        <taxon>Neisseria</taxon>
    </lineage>
</organism>
<reference evidence="7" key="1">
    <citation type="submission" date="2021-04" db="EMBL/GenBank/DDBJ databases">
        <title>Characterizing Neisseria spp. as novel respiratory pathobionts in bronchiectasis.</title>
        <authorList>
            <person name="Li L."/>
            <person name="Mac Aogain M."/>
            <person name="Xu T."/>
            <person name="Jaggi T.K."/>
            <person name="Chan L.Y."/>
            <person name="Keir H.R."/>
            <person name="Dicker A.J."/>
            <person name="Qu J."/>
            <person name="Liu Y."/>
            <person name="Chen H.S."/>
            <person name="Koh M.S."/>
            <person name="Ong T.H."/>
            <person name="Lim A.Y.H."/>
            <person name="Abisheganaden J."/>
            <person name="Low T.B."/>
            <person name="Oliver B.G."/>
            <person name="Tan N.S."/>
            <person name="Fang M."/>
            <person name="Chalmers J.D."/>
            <person name="Chotirmall S.H."/>
        </authorList>
    </citation>
    <scope>NUCLEOTIDE SEQUENCE</scope>
    <source>
        <strain evidence="7">TT0073</strain>
    </source>
</reference>
<dbReference type="GO" id="GO:0005886">
    <property type="term" value="C:plasma membrane"/>
    <property type="evidence" value="ECO:0007669"/>
    <property type="project" value="UniProtKB-SubCell"/>
</dbReference>
<protein>
    <submittedName>
        <fullName evidence="7">Type IV secretion system protein VirB10</fullName>
    </submittedName>
</protein>
<sequence>MNATVTASAQAQQRGDLTYLLAKGTNIPCGLDTKIVTTQPGFTRCIVSKDVYSANGQTLLIERGSKIIGEQTSALLQGQARVFVLWNELETPTGVKVPLASPGAGALGESGHAAYVKYHFWKRFGGSIMISLIGDIGDAVGNRQTRTSGNNNHISYENTSEAAQQMATEALKNSINIPPTGTINQGSLINIMVARDVDFSKVYELVNPYGY</sequence>
<evidence type="ECO:0000256" key="5">
    <source>
        <dbReference type="ARBA" id="ARBA00022989"/>
    </source>
</evidence>
<accession>A0A9X9I0B9</accession>
<evidence type="ECO:0000256" key="4">
    <source>
        <dbReference type="ARBA" id="ARBA00022692"/>
    </source>
</evidence>
<evidence type="ECO:0000256" key="1">
    <source>
        <dbReference type="ARBA" id="ARBA00004162"/>
    </source>
</evidence>
<evidence type="ECO:0000313" key="8">
    <source>
        <dbReference type="Proteomes" id="UP001057305"/>
    </source>
</evidence>
<keyword evidence="5" id="KW-1133">Transmembrane helix</keyword>
<keyword evidence="3" id="KW-1003">Cell membrane</keyword>